<sequence>MNLDMLGIWCPSSSLTEKFLFPKFPPMWSGLDVEASSSFKNLWRSFLLFAFLCVILMTCITYPSIF</sequence>
<gene>
    <name evidence="2" type="ORF">ISN45_Aa01g036360</name>
</gene>
<dbReference type="Proteomes" id="UP000694240">
    <property type="component" value="Chromosome 6"/>
</dbReference>
<dbReference type="AlphaFoldDB" id="A0A8T2C9Y2"/>
<accession>A0A8T2C9Y2</accession>
<protein>
    <recommendedName>
        <fullName evidence="4">Transmembrane protein</fullName>
    </recommendedName>
</protein>
<feature type="transmembrane region" description="Helical" evidence="1">
    <location>
        <begin position="46"/>
        <end position="65"/>
    </location>
</feature>
<organism evidence="2 3">
    <name type="scientific">Arabidopsis thaliana x Arabidopsis arenosa</name>
    <dbReference type="NCBI Taxonomy" id="1240361"/>
    <lineage>
        <taxon>Eukaryota</taxon>
        <taxon>Viridiplantae</taxon>
        <taxon>Streptophyta</taxon>
        <taxon>Embryophyta</taxon>
        <taxon>Tracheophyta</taxon>
        <taxon>Spermatophyta</taxon>
        <taxon>Magnoliopsida</taxon>
        <taxon>eudicotyledons</taxon>
        <taxon>Gunneridae</taxon>
        <taxon>Pentapetalae</taxon>
        <taxon>rosids</taxon>
        <taxon>malvids</taxon>
        <taxon>Brassicales</taxon>
        <taxon>Brassicaceae</taxon>
        <taxon>Camelineae</taxon>
        <taxon>Arabidopsis</taxon>
    </lineage>
</organism>
<comment type="caution">
    <text evidence="2">The sequence shown here is derived from an EMBL/GenBank/DDBJ whole genome shotgun (WGS) entry which is preliminary data.</text>
</comment>
<evidence type="ECO:0008006" key="4">
    <source>
        <dbReference type="Google" id="ProtNLM"/>
    </source>
</evidence>
<keyword evidence="1" id="KW-0812">Transmembrane</keyword>
<proteinExistence type="predicted"/>
<evidence type="ECO:0000313" key="3">
    <source>
        <dbReference type="Proteomes" id="UP000694240"/>
    </source>
</evidence>
<keyword evidence="3" id="KW-1185">Reference proteome</keyword>
<keyword evidence="1" id="KW-1133">Transmembrane helix</keyword>
<keyword evidence="1" id="KW-0472">Membrane</keyword>
<name>A0A8T2C9Y2_9BRAS</name>
<dbReference type="EMBL" id="JAEFBK010000006">
    <property type="protein sequence ID" value="KAG7594912.1"/>
    <property type="molecule type" value="Genomic_DNA"/>
</dbReference>
<evidence type="ECO:0000313" key="2">
    <source>
        <dbReference type="EMBL" id="KAG7594912.1"/>
    </source>
</evidence>
<reference evidence="2 3" key="1">
    <citation type="submission" date="2020-12" db="EMBL/GenBank/DDBJ databases">
        <title>Concerted genomic and epigenomic changes stabilize Arabidopsis allopolyploids.</title>
        <authorList>
            <person name="Chen Z."/>
        </authorList>
    </citation>
    <scope>NUCLEOTIDE SEQUENCE [LARGE SCALE GENOMIC DNA]</scope>
    <source>
        <strain evidence="2">Allo738</strain>
        <tissue evidence="2">Leaf</tissue>
    </source>
</reference>
<evidence type="ECO:0000256" key="1">
    <source>
        <dbReference type="SAM" id="Phobius"/>
    </source>
</evidence>